<reference evidence="4" key="1">
    <citation type="submission" date="2016-10" db="EMBL/GenBank/DDBJ databases">
        <authorList>
            <person name="Varghese N."/>
            <person name="Submissions S."/>
        </authorList>
    </citation>
    <scope>NUCLEOTIDE SEQUENCE [LARGE SCALE GENOMIC DNA]</scope>
    <source>
        <strain evidence="4">DSM 22329</strain>
    </source>
</reference>
<feature type="region of interest" description="Disordered" evidence="1">
    <location>
        <begin position="296"/>
        <end position="409"/>
    </location>
</feature>
<feature type="region of interest" description="Disordered" evidence="1">
    <location>
        <begin position="1"/>
        <end position="28"/>
    </location>
</feature>
<evidence type="ECO:0000256" key="1">
    <source>
        <dbReference type="SAM" id="MobiDB-lite"/>
    </source>
</evidence>
<evidence type="ECO:0000313" key="4">
    <source>
        <dbReference type="Proteomes" id="UP000199077"/>
    </source>
</evidence>
<sequence length="409" mass="41462">MNQGRPVWIAEGASRRGSSHERTGAPNQDAYAVERVGACVVAAVADGHGGRRYVRSQVGSRLAVRLSMELGAELLSVRRPDASSAAHSLPGRLVPAWRAAVDEHYALHPLTAEEVEKAGDGPLDPAILYGATLIVAFAAGDVVAVAQIGDGSALGAAPQRVEHLVPGDDRLVANETTSLCLPTALADFRWGTAYFGDGSAILLSTDGYGNSFASEGWEDEVMADLVNELGAHGFEEVAGALDSWAADSAAVGGDDVTLVLLSRLPESPRRRRSAWLATGALAALAVTTATAVGLAARGATPDPRETPIMVATTPTGTSPTSSTASTASTPTGLPTTGVPATSAGATPTPSGAGTTKTKSTTSKATTTKATTTKAPGTRSTGTPTTTAPPVQSSLPSPPSPTTKPKGARS</sequence>
<dbReference type="Pfam" id="PF13672">
    <property type="entry name" value="PP2C_2"/>
    <property type="match status" value="1"/>
</dbReference>
<name>A0A1H0S9S5_9MICO</name>
<dbReference type="Gene3D" id="3.60.40.10">
    <property type="entry name" value="PPM-type phosphatase domain"/>
    <property type="match status" value="1"/>
</dbReference>
<dbReference type="AlphaFoldDB" id="A0A1H0S9S5"/>
<keyword evidence="4" id="KW-1185">Reference proteome</keyword>
<accession>A0A1H0S9S5</accession>
<dbReference type="InterPro" id="IPR001932">
    <property type="entry name" value="PPM-type_phosphatase-like_dom"/>
</dbReference>
<feature type="domain" description="PPM-type phosphatase" evidence="2">
    <location>
        <begin position="16"/>
        <end position="233"/>
    </location>
</feature>
<proteinExistence type="predicted"/>
<evidence type="ECO:0000313" key="3">
    <source>
        <dbReference type="EMBL" id="SDP38514.1"/>
    </source>
</evidence>
<organism evidence="3 4">
    <name type="scientific">Pedococcus dokdonensis</name>
    <dbReference type="NCBI Taxonomy" id="443156"/>
    <lineage>
        <taxon>Bacteria</taxon>
        <taxon>Bacillati</taxon>
        <taxon>Actinomycetota</taxon>
        <taxon>Actinomycetes</taxon>
        <taxon>Micrococcales</taxon>
        <taxon>Intrasporangiaceae</taxon>
        <taxon>Pedococcus</taxon>
    </lineage>
</organism>
<dbReference type="Proteomes" id="UP000199077">
    <property type="component" value="Chromosome I"/>
</dbReference>
<evidence type="ECO:0000259" key="2">
    <source>
        <dbReference type="Pfam" id="PF13672"/>
    </source>
</evidence>
<protein>
    <submittedName>
        <fullName evidence="3">Serine/threonine protein phosphatase PrpC</fullName>
    </submittedName>
</protein>
<gene>
    <name evidence="3" type="ORF">SAMN04489867_2265</name>
</gene>
<dbReference type="SUPFAM" id="SSF81606">
    <property type="entry name" value="PP2C-like"/>
    <property type="match status" value="1"/>
</dbReference>
<dbReference type="STRING" id="443156.SAMN04489867_2265"/>
<dbReference type="InterPro" id="IPR036457">
    <property type="entry name" value="PPM-type-like_dom_sf"/>
</dbReference>
<feature type="compositionally biased region" description="Low complexity" evidence="1">
    <location>
        <begin position="311"/>
        <end position="394"/>
    </location>
</feature>
<dbReference type="EMBL" id="LT629711">
    <property type="protein sequence ID" value="SDP38514.1"/>
    <property type="molecule type" value="Genomic_DNA"/>
</dbReference>